<reference evidence="8 9" key="1">
    <citation type="journal article" date="2021" name="bioRxiv">
        <title>Unraveling nitrogen, sulfur and carbon metabolic pathways and microbial community transcriptional responses to substrate deprivation and toxicity stresses in a bioreactor mimicking anoxic brackish coastal sediment conditions.</title>
        <authorList>
            <person name="Martins P.D."/>
            <person name="Echeveste M.J."/>
            <person name="Arshad A."/>
            <person name="Kurth J."/>
            <person name="Ouboter H."/>
            <person name="Jetten M.S.M."/>
            <person name="Welte C.U."/>
        </authorList>
    </citation>
    <scope>NUCLEOTIDE SEQUENCE [LARGE SCALE GENOMIC DNA]</scope>
    <source>
        <strain evidence="8">MAG_38</strain>
    </source>
</reference>
<comment type="similarity">
    <text evidence="1 5 6">Belongs to the universal ribosomal protein uL13 family.</text>
</comment>
<comment type="subunit">
    <text evidence="5">Part of the 50S ribosomal subunit.</text>
</comment>
<dbReference type="AlphaFoldDB" id="A0AAJ1AKV7"/>
<keyword evidence="3 5" id="KW-0687">Ribonucleoprotein</keyword>
<evidence type="ECO:0000256" key="1">
    <source>
        <dbReference type="ARBA" id="ARBA00006227"/>
    </source>
</evidence>
<dbReference type="GO" id="GO:0022625">
    <property type="term" value="C:cytosolic large ribosomal subunit"/>
    <property type="evidence" value="ECO:0007669"/>
    <property type="project" value="TreeGrafter"/>
</dbReference>
<dbReference type="PANTHER" id="PTHR11545:SF2">
    <property type="entry name" value="LARGE RIBOSOMAL SUBUNIT PROTEIN UL13M"/>
    <property type="match status" value="1"/>
</dbReference>
<dbReference type="CDD" id="cd00392">
    <property type="entry name" value="Ribosomal_L13"/>
    <property type="match status" value="1"/>
</dbReference>
<organism evidence="8 9">
    <name type="scientific">Candidatus Methylomirabilis tolerans</name>
    <dbReference type="NCBI Taxonomy" id="3123416"/>
    <lineage>
        <taxon>Bacteria</taxon>
        <taxon>Candidatus Methylomirabilota</taxon>
        <taxon>Candidatus Methylomirabilia</taxon>
        <taxon>Candidatus Methylomirabilales</taxon>
        <taxon>Candidatus Methylomirabilaceae</taxon>
        <taxon>Candidatus Methylomirabilis</taxon>
    </lineage>
</organism>
<gene>
    <name evidence="5 7 8" type="primary">rplM</name>
    <name evidence="8" type="ORF">K8G79_09505</name>
</gene>
<sequence length="157" mass="17394">MTKTMHARIDDIDRRWHLIDASGQVLGRLATEVAVLLRGKHKPIFSPHLDTGDFVVIVNAEQVVFTGKKLKDKLYHRHSGYPGGLKTTTAEQMLKAHPTRILEAAVRGMLPKTKLGAALFRKLKVYAGPTHPHASQQPIPFVKKPALRPVEGTVKEG</sequence>
<dbReference type="HAMAP" id="MF_01366">
    <property type="entry name" value="Ribosomal_uL13"/>
    <property type="match status" value="1"/>
</dbReference>
<dbReference type="PIRSF" id="PIRSF002181">
    <property type="entry name" value="Ribosomal_L13"/>
    <property type="match status" value="1"/>
</dbReference>
<dbReference type="PANTHER" id="PTHR11545">
    <property type="entry name" value="RIBOSOMAL PROTEIN L13"/>
    <property type="match status" value="1"/>
</dbReference>
<evidence type="ECO:0000256" key="7">
    <source>
        <dbReference type="RuleBase" id="RU003878"/>
    </source>
</evidence>
<evidence type="ECO:0000313" key="9">
    <source>
        <dbReference type="Proteomes" id="UP001197609"/>
    </source>
</evidence>
<evidence type="ECO:0000313" key="8">
    <source>
        <dbReference type="EMBL" id="MBZ0160356.1"/>
    </source>
</evidence>
<protein>
    <recommendedName>
        <fullName evidence="4 5">Large ribosomal subunit protein uL13</fullName>
    </recommendedName>
</protein>
<dbReference type="FunFam" id="3.90.1180.10:FF:000001">
    <property type="entry name" value="50S ribosomal protein L13"/>
    <property type="match status" value="1"/>
</dbReference>
<dbReference type="Gene3D" id="3.90.1180.10">
    <property type="entry name" value="Ribosomal protein L13"/>
    <property type="match status" value="1"/>
</dbReference>
<proteinExistence type="inferred from homology"/>
<evidence type="ECO:0000256" key="3">
    <source>
        <dbReference type="ARBA" id="ARBA00023274"/>
    </source>
</evidence>
<dbReference type="InterPro" id="IPR005823">
    <property type="entry name" value="Ribosomal_uL13_bac-type"/>
</dbReference>
<evidence type="ECO:0000256" key="6">
    <source>
        <dbReference type="RuleBase" id="RU003877"/>
    </source>
</evidence>
<name>A0AAJ1AKV7_9BACT</name>
<evidence type="ECO:0000256" key="4">
    <source>
        <dbReference type="ARBA" id="ARBA00035201"/>
    </source>
</evidence>
<dbReference type="InterPro" id="IPR036899">
    <property type="entry name" value="Ribosomal_uL13_sf"/>
</dbReference>
<dbReference type="GO" id="GO:0017148">
    <property type="term" value="P:negative regulation of translation"/>
    <property type="evidence" value="ECO:0007669"/>
    <property type="project" value="TreeGrafter"/>
</dbReference>
<dbReference type="GO" id="GO:0003735">
    <property type="term" value="F:structural constituent of ribosome"/>
    <property type="evidence" value="ECO:0007669"/>
    <property type="project" value="InterPro"/>
</dbReference>
<comment type="caution">
    <text evidence="8">The sequence shown here is derived from an EMBL/GenBank/DDBJ whole genome shotgun (WGS) entry which is preliminary data.</text>
</comment>
<dbReference type="InterPro" id="IPR023563">
    <property type="entry name" value="Ribosomal_uL13_CS"/>
</dbReference>
<dbReference type="EMBL" id="JAIOIU010000122">
    <property type="protein sequence ID" value="MBZ0160356.1"/>
    <property type="molecule type" value="Genomic_DNA"/>
</dbReference>
<accession>A0AAJ1AKV7</accession>
<dbReference type="SUPFAM" id="SSF52161">
    <property type="entry name" value="Ribosomal protein L13"/>
    <property type="match status" value="1"/>
</dbReference>
<dbReference type="NCBIfam" id="TIGR01066">
    <property type="entry name" value="rplM_bact"/>
    <property type="match status" value="1"/>
</dbReference>
<dbReference type="GO" id="GO:0003729">
    <property type="term" value="F:mRNA binding"/>
    <property type="evidence" value="ECO:0007669"/>
    <property type="project" value="TreeGrafter"/>
</dbReference>
<dbReference type="Pfam" id="PF00572">
    <property type="entry name" value="Ribosomal_L13"/>
    <property type="match status" value="1"/>
</dbReference>
<comment type="function">
    <text evidence="5 7">This protein is one of the early assembly proteins of the 50S ribosomal subunit, although it is not seen to bind rRNA by itself. It is important during the early stages of 50S assembly.</text>
</comment>
<keyword evidence="2 5" id="KW-0689">Ribosomal protein</keyword>
<evidence type="ECO:0000256" key="2">
    <source>
        <dbReference type="ARBA" id="ARBA00022980"/>
    </source>
</evidence>
<dbReference type="PROSITE" id="PS00783">
    <property type="entry name" value="RIBOSOMAL_L13"/>
    <property type="match status" value="1"/>
</dbReference>
<evidence type="ECO:0000256" key="5">
    <source>
        <dbReference type="HAMAP-Rule" id="MF_01366"/>
    </source>
</evidence>
<dbReference type="InterPro" id="IPR005822">
    <property type="entry name" value="Ribosomal_uL13"/>
</dbReference>
<dbReference type="Proteomes" id="UP001197609">
    <property type="component" value="Unassembled WGS sequence"/>
</dbReference>
<dbReference type="GO" id="GO:0006412">
    <property type="term" value="P:translation"/>
    <property type="evidence" value="ECO:0007669"/>
    <property type="project" value="UniProtKB-UniRule"/>
</dbReference>